<evidence type="ECO:0000313" key="1">
    <source>
        <dbReference type="EMBL" id="CAA9343422.1"/>
    </source>
</evidence>
<proteinExistence type="predicted"/>
<gene>
    <name evidence="1" type="ORF">AVDCRST_MAG48-3794</name>
</gene>
<sequence length="25" mass="2857">CPPGRHPPARCSGPWPRPPWRRPVP</sequence>
<feature type="non-terminal residue" evidence="1">
    <location>
        <position position="25"/>
    </location>
</feature>
<feature type="non-terminal residue" evidence="1">
    <location>
        <position position="1"/>
    </location>
</feature>
<reference evidence="1" key="1">
    <citation type="submission" date="2020-02" db="EMBL/GenBank/DDBJ databases">
        <authorList>
            <person name="Meier V. D."/>
        </authorList>
    </citation>
    <scope>NUCLEOTIDE SEQUENCE</scope>
    <source>
        <strain evidence="1">AVDCRST_MAG48</strain>
    </source>
</reference>
<dbReference type="EMBL" id="CADCTS010000529">
    <property type="protein sequence ID" value="CAA9343422.1"/>
    <property type="molecule type" value="Genomic_DNA"/>
</dbReference>
<organism evidence="1">
    <name type="scientific">uncultured Friedmanniella sp</name>
    <dbReference type="NCBI Taxonomy" id="335381"/>
    <lineage>
        <taxon>Bacteria</taxon>
        <taxon>Bacillati</taxon>
        <taxon>Actinomycetota</taxon>
        <taxon>Actinomycetes</taxon>
        <taxon>Propionibacteriales</taxon>
        <taxon>Nocardioidaceae</taxon>
        <taxon>Friedmanniella</taxon>
        <taxon>environmental samples</taxon>
    </lineage>
</organism>
<dbReference type="AlphaFoldDB" id="A0A6J4LWR4"/>
<protein>
    <submittedName>
        <fullName evidence="1">Uncharacterized protein</fullName>
    </submittedName>
</protein>
<name>A0A6J4LWR4_9ACTN</name>
<accession>A0A6J4LWR4</accession>